<reference evidence="2" key="1">
    <citation type="submission" date="2022-10" db="EMBL/GenBank/DDBJ databases">
        <title>Genome assembly of Pristionchus species.</title>
        <authorList>
            <person name="Yoshida K."/>
            <person name="Sommer R.J."/>
        </authorList>
    </citation>
    <scope>NUCLEOTIDE SEQUENCE [LARGE SCALE GENOMIC DNA]</scope>
    <source>
        <strain evidence="2">RS5460</strain>
    </source>
</reference>
<keyword evidence="2" id="KW-1185">Reference proteome</keyword>
<feature type="non-terminal residue" evidence="1">
    <location>
        <position position="1"/>
    </location>
</feature>
<comment type="caution">
    <text evidence="1">The sequence shown here is derived from an EMBL/GenBank/DDBJ whole genome shotgun (WGS) entry which is preliminary data.</text>
</comment>
<dbReference type="AlphaFoldDB" id="A0AAN5DAE3"/>
<evidence type="ECO:0000313" key="2">
    <source>
        <dbReference type="Proteomes" id="UP001328107"/>
    </source>
</evidence>
<sequence length="67" mass="7718">QVYDVEGELIKSNNGIIREQDSPCLHSLLVLQTTDAARLHGDLCMVRLHHLYRIRRNLPLFVGLQTH</sequence>
<gene>
    <name evidence="1" type="ORF">PMAYCL1PPCAC_29663</name>
</gene>
<evidence type="ECO:0000313" key="1">
    <source>
        <dbReference type="EMBL" id="GMR59468.1"/>
    </source>
</evidence>
<proteinExistence type="predicted"/>
<dbReference type="Proteomes" id="UP001328107">
    <property type="component" value="Unassembled WGS sequence"/>
</dbReference>
<organism evidence="1 2">
    <name type="scientific">Pristionchus mayeri</name>
    <dbReference type="NCBI Taxonomy" id="1317129"/>
    <lineage>
        <taxon>Eukaryota</taxon>
        <taxon>Metazoa</taxon>
        <taxon>Ecdysozoa</taxon>
        <taxon>Nematoda</taxon>
        <taxon>Chromadorea</taxon>
        <taxon>Rhabditida</taxon>
        <taxon>Rhabditina</taxon>
        <taxon>Diplogasteromorpha</taxon>
        <taxon>Diplogasteroidea</taxon>
        <taxon>Neodiplogasteridae</taxon>
        <taxon>Pristionchus</taxon>
    </lineage>
</organism>
<name>A0AAN5DAE3_9BILA</name>
<protein>
    <submittedName>
        <fullName evidence="1">Uncharacterized protein</fullName>
    </submittedName>
</protein>
<dbReference type="EMBL" id="BTRK01000006">
    <property type="protein sequence ID" value="GMR59468.1"/>
    <property type="molecule type" value="Genomic_DNA"/>
</dbReference>
<accession>A0AAN5DAE3</accession>